<sequence length="679" mass="69309">MNIGPLLRNMLGDIKSGEPKSLELKSGQVVRGTVLSVSEDGQEAVIQVQGVKLHAALETPLKQGQTTLLQVQPQVEQGLMMLKPINSLPTTPLSPASLASTLEGLGLENTSANRELIQLMRENGIPLTKDNVNQLMAMSSTRPASVPLGEWIQAAGIAMSRGLPITGETVAGLHQAIFGPPLHVLLSSLEEQLGTVLKQLLANTAPLSNSGNTNGNGATTQTGNGGSAALNQNSLASQTVSSPMAQAGQGTTGGQAGLNNASVSPTVLQNAGTVGVPTGTPAQAGVVQNVNSGDQMLLLKLNQVLSDVRSAMLQDDMPGINNQENNAAAARGDVKGTAAGVVAAGSNAAATGAAASGGESAGTPPQAQPRPTQVTETWVGRVLKLLGAEHEQQVLRSAAPGGPTQAVAPPAAGTASPTAPGASAPAPGGVPGSAPEAAPGNTPAPPRSGDVAGVAVPGGAAGAAAGADKAQPQAALSTAAAALLDGAPDTVMGSNNAHDTLKGLLLKVVAADDLPAPLQEAARQLVHQLTGQQLLLNTDRTSPFAQVTMFLPFIGPDGEQTAAVHIESRRGRKGELDASNCRLWFDLQMKTLGQIMVDVQVADNKVLLKLYSEQETTGLFLESRQPEISEALEASGYKLLSMKAELLIPNNPEEESNSNDIGMSHSYAPSTYKGVDYRV</sequence>
<evidence type="ECO:0000256" key="1">
    <source>
        <dbReference type="SAM" id="MobiDB-lite"/>
    </source>
</evidence>
<reference evidence="2 3" key="1">
    <citation type="submission" date="2020-08" db="EMBL/GenBank/DDBJ databases">
        <title>Genomic Encyclopedia of Type Strains, Phase III (KMG-III): the genomes of soil and plant-associated and newly described type strains.</title>
        <authorList>
            <person name="Whitman W."/>
        </authorList>
    </citation>
    <scope>NUCLEOTIDE SEQUENCE [LARGE SCALE GENOMIC DNA]</scope>
    <source>
        <strain evidence="2 3">CECT 8693</strain>
    </source>
</reference>
<feature type="compositionally biased region" description="Low complexity" evidence="1">
    <location>
        <begin position="352"/>
        <end position="363"/>
    </location>
</feature>
<evidence type="ECO:0008006" key="4">
    <source>
        <dbReference type="Google" id="ProtNLM"/>
    </source>
</evidence>
<feature type="region of interest" description="Disordered" evidence="1">
    <location>
        <begin position="352"/>
        <end position="373"/>
    </location>
</feature>
<evidence type="ECO:0000313" key="2">
    <source>
        <dbReference type="EMBL" id="MBA9088688.1"/>
    </source>
</evidence>
<comment type="caution">
    <text evidence="2">The sequence shown here is derived from an EMBL/GenBank/DDBJ whole genome shotgun (WGS) entry which is preliminary data.</text>
</comment>
<feature type="region of interest" description="Disordered" evidence="1">
    <location>
        <begin position="399"/>
        <end position="455"/>
    </location>
</feature>
<dbReference type="AlphaFoldDB" id="A0A7W3SZA4"/>
<dbReference type="EMBL" id="JACJIP010000064">
    <property type="protein sequence ID" value="MBA9088688.1"/>
    <property type="molecule type" value="Genomic_DNA"/>
</dbReference>
<accession>A0A7W3SZA4</accession>
<dbReference type="RefSeq" id="WP_182540444.1">
    <property type="nucleotide sequence ID" value="NZ_JACJIP010000064.1"/>
</dbReference>
<feature type="region of interest" description="Disordered" evidence="1">
    <location>
        <begin position="206"/>
        <end position="261"/>
    </location>
</feature>
<dbReference type="Proteomes" id="UP000567067">
    <property type="component" value="Unassembled WGS sequence"/>
</dbReference>
<proteinExistence type="predicted"/>
<evidence type="ECO:0000313" key="3">
    <source>
        <dbReference type="Proteomes" id="UP000567067"/>
    </source>
</evidence>
<feature type="compositionally biased region" description="Polar residues" evidence="1">
    <location>
        <begin position="230"/>
        <end position="244"/>
    </location>
</feature>
<feature type="compositionally biased region" description="Low complexity" evidence="1">
    <location>
        <begin position="208"/>
        <end position="222"/>
    </location>
</feature>
<protein>
    <recommendedName>
        <fullName evidence="4">Flagellar hook-length control protein-like C-terminal domain-containing protein</fullName>
    </recommendedName>
</protein>
<organism evidence="2 3">
    <name type="scientific">Fontibacillus solani</name>
    <dbReference type="NCBI Taxonomy" id="1572857"/>
    <lineage>
        <taxon>Bacteria</taxon>
        <taxon>Bacillati</taxon>
        <taxon>Bacillota</taxon>
        <taxon>Bacilli</taxon>
        <taxon>Bacillales</taxon>
        <taxon>Paenibacillaceae</taxon>
        <taxon>Fontibacillus</taxon>
    </lineage>
</organism>
<feature type="compositionally biased region" description="Low complexity" evidence="1">
    <location>
        <begin position="399"/>
        <end position="440"/>
    </location>
</feature>
<keyword evidence="3" id="KW-1185">Reference proteome</keyword>
<name>A0A7W3SZA4_9BACL</name>
<gene>
    <name evidence="2" type="ORF">FHR92_005206</name>
</gene>